<dbReference type="Pfam" id="PF05016">
    <property type="entry name" value="ParE_toxin"/>
    <property type="match status" value="1"/>
</dbReference>
<name>A0ABT2YJD9_9BURK</name>
<dbReference type="Proteomes" id="UP001209701">
    <property type="component" value="Unassembled WGS sequence"/>
</dbReference>
<dbReference type="PANTHER" id="PTHR33755:SF6">
    <property type="entry name" value="PLASMID STABILIZATION SYSTEM PROTEIN"/>
    <property type="match status" value="1"/>
</dbReference>
<sequence length="109" mass="12727">MHTYEVLFTAGAERDLQDIHDYVAEFDSAAKAASLQDKLLDAAQRLQTEPERGSYPKELLSLGIRDFRQSNYKPYRIIYRVLGLQVYIYLIADGRREMSRLLMRRLLEA</sequence>
<reference evidence="3 4" key="1">
    <citation type="submission" date="2021-11" db="EMBL/GenBank/DDBJ databases">
        <authorList>
            <person name="Liang Q."/>
            <person name="Mou H."/>
            <person name="Liu Z."/>
        </authorList>
    </citation>
    <scope>NUCLEOTIDE SEQUENCE [LARGE SCALE GENOMIC DNA]</scope>
    <source>
        <strain evidence="3 4">CHU3</strain>
    </source>
</reference>
<gene>
    <name evidence="3" type="ORF">LNV07_18990</name>
</gene>
<dbReference type="SUPFAM" id="SSF143011">
    <property type="entry name" value="RelE-like"/>
    <property type="match status" value="1"/>
</dbReference>
<comment type="caution">
    <text evidence="3">The sequence shown here is derived from an EMBL/GenBank/DDBJ whole genome shotgun (WGS) entry which is preliminary data.</text>
</comment>
<keyword evidence="4" id="KW-1185">Reference proteome</keyword>
<dbReference type="Gene3D" id="3.30.2310.20">
    <property type="entry name" value="RelE-like"/>
    <property type="match status" value="1"/>
</dbReference>
<proteinExistence type="inferred from homology"/>
<keyword evidence="2" id="KW-1277">Toxin-antitoxin system</keyword>
<dbReference type="InterPro" id="IPR051803">
    <property type="entry name" value="TA_system_RelE-like_toxin"/>
</dbReference>
<accession>A0ABT2YJD9</accession>
<evidence type="ECO:0000256" key="2">
    <source>
        <dbReference type="ARBA" id="ARBA00022649"/>
    </source>
</evidence>
<dbReference type="EMBL" id="JAJIRN010000008">
    <property type="protein sequence ID" value="MCV2370170.1"/>
    <property type="molecule type" value="Genomic_DNA"/>
</dbReference>
<evidence type="ECO:0000313" key="3">
    <source>
        <dbReference type="EMBL" id="MCV2370170.1"/>
    </source>
</evidence>
<protein>
    <submittedName>
        <fullName evidence="3">Type II toxin-antitoxin system RelE/ParE family toxin</fullName>
    </submittedName>
</protein>
<organism evidence="3 4">
    <name type="scientific">Roseateles oligotrophus</name>
    <dbReference type="NCBI Taxonomy" id="1769250"/>
    <lineage>
        <taxon>Bacteria</taxon>
        <taxon>Pseudomonadati</taxon>
        <taxon>Pseudomonadota</taxon>
        <taxon>Betaproteobacteria</taxon>
        <taxon>Burkholderiales</taxon>
        <taxon>Sphaerotilaceae</taxon>
        <taxon>Roseateles</taxon>
    </lineage>
</organism>
<evidence type="ECO:0000313" key="4">
    <source>
        <dbReference type="Proteomes" id="UP001209701"/>
    </source>
</evidence>
<dbReference type="InterPro" id="IPR035093">
    <property type="entry name" value="RelE/ParE_toxin_dom_sf"/>
</dbReference>
<evidence type="ECO:0000256" key="1">
    <source>
        <dbReference type="ARBA" id="ARBA00006226"/>
    </source>
</evidence>
<dbReference type="RefSeq" id="WP_263572749.1">
    <property type="nucleotide sequence ID" value="NZ_JAJIRN010000008.1"/>
</dbReference>
<dbReference type="InterPro" id="IPR007712">
    <property type="entry name" value="RelE/ParE_toxin"/>
</dbReference>
<dbReference type="PANTHER" id="PTHR33755">
    <property type="entry name" value="TOXIN PARE1-RELATED"/>
    <property type="match status" value="1"/>
</dbReference>
<comment type="similarity">
    <text evidence="1">Belongs to the RelE toxin family.</text>
</comment>